<comment type="caution">
    <text evidence="13">The sequence shown here is derived from an EMBL/GenBank/DDBJ whole genome shotgun (WGS) entry which is preliminary data.</text>
</comment>
<keyword evidence="8" id="KW-0675">Receptor</keyword>
<dbReference type="PANTHER" id="PTHR42643:SF24">
    <property type="entry name" value="IONOTROPIC RECEPTOR 60A"/>
    <property type="match status" value="1"/>
</dbReference>
<organism evidence="13 14">
    <name type="scientific">Daphnia galeata</name>
    <dbReference type="NCBI Taxonomy" id="27404"/>
    <lineage>
        <taxon>Eukaryota</taxon>
        <taxon>Metazoa</taxon>
        <taxon>Ecdysozoa</taxon>
        <taxon>Arthropoda</taxon>
        <taxon>Crustacea</taxon>
        <taxon>Branchiopoda</taxon>
        <taxon>Diplostraca</taxon>
        <taxon>Cladocera</taxon>
        <taxon>Anomopoda</taxon>
        <taxon>Daphniidae</taxon>
        <taxon>Daphnia</taxon>
    </lineage>
</organism>
<evidence type="ECO:0000256" key="9">
    <source>
        <dbReference type="ARBA" id="ARBA00023180"/>
    </source>
</evidence>
<keyword evidence="11" id="KW-0407">Ion channel</keyword>
<keyword evidence="9" id="KW-0325">Glycoprotein</keyword>
<dbReference type="Pfam" id="PF10613">
    <property type="entry name" value="Lig_chan-Glu_bd"/>
    <property type="match status" value="1"/>
</dbReference>
<evidence type="ECO:0000313" key="13">
    <source>
        <dbReference type="EMBL" id="CAH0101818.1"/>
    </source>
</evidence>
<dbReference type="GO" id="GO:0015276">
    <property type="term" value="F:ligand-gated monoatomic ion channel activity"/>
    <property type="evidence" value="ECO:0007669"/>
    <property type="project" value="InterPro"/>
</dbReference>
<dbReference type="GO" id="GO:0005886">
    <property type="term" value="C:plasma membrane"/>
    <property type="evidence" value="ECO:0007669"/>
    <property type="project" value="UniProtKB-SubCell"/>
</dbReference>
<dbReference type="OrthoDB" id="6347872at2759"/>
<evidence type="ECO:0000256" key="2">
    <source>
        <dbReference type="ARBA" id="ARBA00022448"/>
    </source>
</evidence>
<dbReference type="InterPro" id="IPR052192">
    <property type="entry name" value="Insect_Ionotropic_Sensory_Rcpt"/>
</dbReference>
<keyword evidence="2" id="KW-0813">Transport</keyword>
<comment type="subcellular location">
    <subcellularLocation>
        <location evidence="1">Cell membrane</location>
        <topology evidence="1">Multi-pass membrane protein</topology>
    </subcellularLocation>
</comment>
<dbReference type="EMBL" id="CAKKLH010000068">
    <property type="protein sequence ID" value="CAH0101818.1"/>
    <property type="molecule type" value="Genomic_DNA"/>
</dbReference>
<keyword evidence="6" id="KW-0406">Ion transport</keyword>
<evidence type="ECO:0000256" key="1">
    <source>
        <dbReference type="ARBA" id="ARBA00004651"/>
    </source>
</evidence>
<evidence type="ECO:0000259" key="12">
    <source>
        <dbReference type="Pfam" id="PF10613"/>
    </source>
</evidence>
<evidence type="ECO:0000256" key="7">
    <source>
        <dbReference type="ARBA" id="ARBA00023136"/>
    </source>
</evidence>
<keyword evidence="10" id="KW-1071">Ligand-gated ion channel</keyword>
<evidence type="ECO:0000256" key="5">
    <source>
        <dbReference type="ARBA" id="ARBA00022989"/>
    </source>
</evidence>
<dbReference type="SUPFAM" id="SSF53850">
    <property type="entry name" value="Periplasmic binding protein-like II"/>
    <property type="match status" value="1"/>
</dbReference>
<evidence type="ECO:0000256" key="8">
    <source>
        <dbReference type="ARBA" id="ARBA00023170"/>
    </source>
</evidence>
<dbReference type="Gene3D" id="3.40.190.10">
    <property type="entry name" value="Periplasmic binding protein-like II"/>
    <property type="match status" value="1"/>
</dbReference>
<evidence type="ECO:0000313" key="14">
    <source>
        <dbReference type="Proteomes" id="UP000789390"/>
    </source>
</evidence>
<accession>A0A8J2RKW8</accession>
<reference evidence="13" key="1">
    <citation type="submission" date="2021-11" db="EMBL/GenBank/DDBJ databases">
        <authorList>
            <person name="Schell T."/>
        </authorList>
    </citation>
    <scope>NUCLEOTIDE SEQUENCE</scope>
    <source>
        <strain evidence="13">M5</strain>
    </source>
</reference>
<keyword evidence="7" id="KW-0472">Membrane</keyword>
<proteinExistence type="predicted"/>
<protein>
    <recommendedName>
        <fullName evidence="12">Ionotropic glutamate receptor L-glutamate and glycine-binding domain-containing protein</fullName>
    </recommendedName>
</protein>
<dbReference type="Proteomes" id="UP000789390">
    <property type="component" value="Unassembled WGS sequence"/>
</dbReference>
<gene>
    <name evidence="13" type="ORF">DGAL_LOCUS4179</name>
</gene>
<dbReference type="PANTHER" id="PTHR42643">
    <property type="entry name" value="IONOTROPIC RECEPTOR 20A-RELATED"/>
    <property type="match status" value="1"/>
</dbReference>
<dbReference type="Gene3D" id="1.10.287.70">
    <property type="match status" value="1"/>
</dbReference>
<keyword evidence="3" id="KW-1003">Cell membrane</keyword>
<evidence type="ECO:0000256" key="3">
    <source>
        <dbReference type="ARBA" id="ARBA00022475"/>
    </source>
</evidence>
<sequence>MKPRWEGNPKGLSGPLKSGVIIDYLKDRFNFTYEMVRVTENRLEPQGKERGLFNYLLEGKCDFLTTGVTPTFERQKIVDLTLPWMNDCYGLLFAVHEDMANVEAIVKPFQWPVCINERILYSTIFNDSFGKLNSFSDFFEYRRGTDEKVDVVNQKQDGKQFVYVFGILLSQGGSVTSQRLPFRLVAGVWTLAAFIFVQAYNSTLFTYVVAPVNFPLINSMYEVADRTDVQLFYRKGSTLHMLISDPNATGVFLKLRKKAESFPNSRCNLVSQCLSFITPGSRNVFADAKAFQLDAINFDFQKTGKCGLQLAGDCFLSFPITFALPKGSRYTDTMNKGLLALQQTGILDHWDYHLIERITSMVERNKVVKRSAQISDDPALSINGSVADDIKVEVDILAAKAFQLDAINFDFQKTGKCGLQLAGDCFLSFPITFALPKGSRYTDTMNKG</sequence>
<evidence type="ECO:0000256" key="11">
    <source>
        <dbReference type="ARBA" id="ARBA00023303"/>
    </source>
</evidence>
<evidence type="ECO:0000256" key="6">
    <source>
        <dbReference type="ARBA" id="ARBA00023065"/>
    </source>
</evidence>
<keyword evidence="5" id="KW-1133">Transmembrane helix</keyword>
<evidence type="ECO:0000256" key="10">
    <source>
        <dbReference type="ARBA" id="ARBA00023286"/>
    </source>
</evidence>
<keyword evidence="14" id="KW-1185">Reference proteome</keyword>
<dbReference type="AlphaFoldDB" id="A0A8J2RKW8"/>
<keyword evidence="4" id="KW-0812">Transmembrane</keyword>
<evidence type="ECO:0000256" key="4">
    <source>
        <dbReference type="ARBA" id="ARBA00022692"/>
    </source>
</evidence>
<name>A0A8J2RKW8_9CRUS</name>
<feature type="domain" description="Ionotropic glutamate receptor L-glutamate and glycine-binding" evidence="12">
    <location>
        <begin position="21"/>
        <end position="95"/>
    </location>
</feature>
<dbReference type="InterPro" id="IPR019594">
    <property type="entry name" value="Glu/Gly-bd"/>
</dbReference>